<proteinExistence type="predicted"/>
<dbReference type="GO" id="GO:0005874">
    <property type="term" value="C:microtubule"/>
    <property type="evidence" value="ECO:0007669"/>
    <property type="project" value="TreeGrafter"/>
</dbReference>
<protein>
    <recommendedName>
        <fullName evidence="1">GED domain-containing protein</fullName>
    </recommendedName>
</protein>
<keyword evidence="3" id="KW-1185">Reference proteome</keyword>
<dbReference type="PROSITE" id="PS51388">
    <property type="entry name" value="GED"/>
    <property type="match status" value="1"/>
</dbReference>
<dbReference type="SUPFAM" id="SSF52540">
    <property type="entry name" value="P-loop containing nucleoside triphosphate hydrolases"/>
    <property type="match status" value="1"/>
</dbReference>
<dbReference type="PANTHER" id="PTHR11566">
    <property type="entry name" value="DYNAMIN"/>
    <property type="match status" value="1"/>
</dbReference>
<dbReference type="GO" id="GO:0008017">
    <property type="term" value="F:microtubule binding"/>
    <property type="evidence" value="ECO:0007669"/>
    <property type="project" value="TreeGrafter"/>
</dbReference>
<dbReference type="Proteomes" id="UP000235672">
    <property type="component" value="Unassembled WGS sequence"/>
</dbReference>
<reference evidence="2 3" key="1">
    <citation type="submission" date="2016-05" db="EMBL/GenBank/DDBJ databases">
        <title>A degradative enzymes factory behind the ericoid mycorrhizal symbiosis.</title>
        <authorList>
            <consortium name="DOE Joint Genome Institute"/>
            <person name="Martino E."/>
            <person name="Morin E."/>
            <person name="Grelet G."/>
            <person name="Kuo A."/>
            <person name="Kohler A."/>
            <person name="Daghino S."/>
            <person name="Barry K."/>
            <person name="Choi C."/>
            <person name="Cichocki N."/>
            <person name="Clum A."/>
            <person name="Copeland A."/>
            <person name="Hainaut M."/>
            <person name="Haridas S."/>
            <person name="Labutti K."/>
            <person name="Lindquist E."/>
            <person name="Lipzen A."/>
            <person name="Khouja H.-R."/>
            <person name="Murat C."/>
            <person name="Ohm R."/>
            <person name="Olson A."/>
            <person name="Spatafora J."/>
            <person name="Veneault-Fourrey C."/>
            <person name="Henrissat B."/>
            <person name="Grigoriev I."/>
            <person name="Martin F."/>
            <person name="Perotto S."/>
        </authorList>
    </citation>
    <scope>NUCLEOTIDE SEQUENCE [LARGE SCALE GENOMIC DNA]</scope>
    <source>
        <strain evidence="2 3">UAMH 7357</strain>
    </source>
</reference>
<evidence type="ECO:0000313" key="2">
    <source>
        <dbReference type="EMBL" id="PMD24510.1"/>
    </source>
</evidence>
<dbReference type="Gene3D" id="3.40.50.300">
    <property type="entry name" value="P-loop containing nucleotide triphosphate hydrolases"/>
    <property type="match status" value="1"/>
</dbReference>
<dbReference type="EMBL" id="KZ613472">
    <property type="protein sequence ID" value="PMD24510.1"/>
    <property type="molecule type" value="Genomic_DNA"/>
</dbReference>
<dbReference type="GO" id="GO:0006897">
    <property type="term" value="P:endocytosis"/>
    <property type="evidence" value="ECO:0007669"/>
    <property type="project" value="TreeGrafter"/>
</dbReference>
<evidence type="ECO:0000259" key="1">
    <source>
        <dbReference type="PROSITE" id="PS51388"/>
    </source>
</evidence>
<accession>A0A2J6QE20</accession>
<name>A0A2J6QE20_9HELO</name>
<dbReference type="Gene3D" id="1.20.120.1240">
    <property type="entry name" value="Dynamin, middle domain"/>
    <property type="match status" value="1"/>
</dbReference>
<organism evidence="2 3">
    <name type="scientific">Hyaloscypha hepaticicola</name>
    <dbReference type="NCBI Taxonomy" id="2082293"/>
    <lineage>
        <taxon>Eukaryota</taxon>
        <taxon>Fungi</taxon>
        <taxon>Dikarya</taxon>
        <taxon>Ascomycota</taxon>
        <taxon>Pezizomycotina</taxon>
        <taxon>Leotiomycetes</taxon>
        <taxon>Helotiales</taxon>
        <taxon>Hyaloscyphaceae</taxon>
        <taxon>Hyaloscypha</taxon>
    </lineage>
</organism>
<sequence>MERQENFPLLEKLPDRVTRVIGVINKCDTKQKKSHEWVFDLIRNDPKSKHYLREGWYGLRNRQASELEISDEERDKNEKSFFSGQEWASLDPNKLGRHHLKKALIQMRNRHVKQSIPGILGAIQVKLDECNQKIDRLGEPRTDNQAQFTLVNRVAARYSAMAEGALNGHYEILSDEKLFARKLIRDDLEAFQEAMATGGLKVPFSTSDMDTELLVGATPDQYDERFMSSPIYAWISSAIKDYRGKEEIGEVNPEVKDQLWKKQTASWQGIASQALDNVEKTIDSVNAVLFQEACPDGRLRPRLQIWLQDGFRKISAQARVELQHLIENELHAHLFTLHPQKKAKQNDFHSSRVSRLTERLNALNGPQAQPGETKVKPFTSENIVSSHIYQTPALVGVFNTHDSLAAYYDVALCRFIDNFALQVVERHLLGPSGPLRLFNPQYVAEKLYGPKNAKALSDLADEDPETAQERAKLEAQRASLEDGKIRVQNFKVL</sequence>
<dbReference type="InterPro" id="IPR022812">
    <property type="entry name" value="Dynamin"/>
</dbReference>
<dbReference type="GO" id="GO:0000266">
    <property type="term" value="P:mitochondrial fission"/>
    <property type="evidence" value="ECO:0007669"/>
    <property type="project" value="TreeGrafter"/>
</dbReference>
<dbReference type="GO" id="GO:0003924">
    <property type="term" value="F:GTPase activity"/>
    <property type="evidence" value="ECO:0007669"/>
    <property type="project" value="TreeGrafter"/>
</dbReference>
<gene>
    <name evidence="2" type="ORF">NA56DRAFT_489965</name>
</gene>
<dbReference type="OrthoDB" id="415706at2759"/>
<dbReference type="GO" id="GO:0048312">
    <property type="term" value="P:intracellular distribution of mitochondria"/>
    <property type="evidence" value="ECO:0007669"/>
    <property type="project" value="TreeGrafter"/>
</dbReference>
<dbReference type="STRING" id="1745343.A0A2J6QE20"/>
<dbReference type="PANTHER" id="PTHR11566:SF146">
    <property type="entry name" value="FAMILY GTPASE, PUTATIVE (AFU_ORTHOLOGUE AFUA_4G14300)-RELATED"/>
    <property type="match status" value="1"/>
</dbReference>
<dbReference type="Pfam" id="PF01031">
    <property type="entry name" value="Dynamin_M"/>
    <property type="match status" value="1"/>
</dbReference>
<dbReference type="GO" id="GO:0016020">
    <property type="term" value="C:membrane"/>
    <property type="evidence" value="ECO:0007669"/>
    <property type="project" value="TreeGrafter"/>
</dbReference>
<evidence type="ECO:0000313" key="3">
    <source>
        <dbReference type="Proteomes" id="UP000235672"/>
    </source>
</evidence>
<dbReference type="GO" id="GO:0005739">
    <property type="term" value="C:mitochondrion"/>
    <property type="evidence" value="ECO:0007669"/>
    <property type="project" value="TreeGrafter"/>
</dbReference>
<dbReference type="AlphaFoldDB" id="A0A2J6QE20"/>
<dbReference type="GO" id="GO:0016559">
    <property type="term" value="P:peroxisome fission"/>
    <property type="evidence" value="ECO:0007669"/>
    <property type="project" value="TreeGrafter"/>
</dbReference>
<dbReference type="InterPro" id="IPR027417">
    <property type="entry name" value="P-loop_NTPase"/>
</dbReference>
<feature type="domain" description="GED" evidence="1">
    <location>
        <begin position="397"/>
        <end position="493"/>
    </location>
</feature>
<dbReference type="InterPro" id="IPR020850">
    <property type="entry name" value="GED_dom"/>
</dbReference>
<dbReference type="InterPro" id="IPR000375">
    <property type="entry name" value="Dynamin_stalk"/>
</dbReference>